<dbReference type="Proteomes" id="UP001501057">
    <property type="component" value="Unassembled WGS sequence"/>
</dbReference>
<name>A0ABN2KA64_9ACTN</name>
<dbReference type="NCBIfam" id="NF007088">
    <property type="entry name" value="PRK09542.1"/>
    <property type="match status" value="1"/>
</dbReference>
<comment type="similarity">
    <text evidence="2 7">Belongs to the phosphohexose mutase family.</text>
</comment>
<dbReference type="Pfam" id="PF00408">
    <property type="entry name" value="PGM_PMM_IV"/>
    <property type="match status" value="1"/>
</dbReference>
<keyword evidence="4 7" id="KW-0479">Metal-binding</keyword>
<dbReference type="InterPro" id="IPR036900">
    <property type="entry name" value="A-D-PHexomutase_C_sf"/>
</dbReference>
<protein>
    <submittedName>
        <fullName evidence="12">Phosphomannomutase/phosphoglucomutase</fullName>
    </submittedName>
</protein>
<proteinExistence type="inferred from homology"/>
<keyword evidence="3" id="KW-0597">Phosphoprotein</keyword>
<dbReference type="Pfam" id="PF02878">
    <property type="entry name" value="PGM_PMM_I"/>
    <property type="match status" value="1"/>
</dbReference>
<dbReference type="Gene3D" id="3.40.120.10">
    <property type="entry name" value="Alpha-D-Glucose-1,6-Bisphosphate, subunit A, domain 3"/>
    <property type="match status" value="3"/>
</dbReference>
<keyword evidence="5 7" id="KW-0460">Magnesium</keyword>
<dbReference type="InterPro" id="IPR005841">
    <property type="entry name" value="Alpha-D-phosphohexomutase_SF"/>
</dbReference>
<dbReference type="InterPro" id="IPR016066">
    <property type="entry name" value="A-D-PHexomutase_CS"/>
</dbReference>
<dbReference type="EMBL" id="BAAAME010000010">
    <property type="protein sequence ID" value="GAA1751608.1"/>
    <property type="molecule type" value="Genomic_DNA"/>
</dbReference>
<dbReference type="PRINTS" id="PR00509">
    <property type="entry name" value="PGMPMM"/>
</dbReference>
<dbReference type="PROSITE" id="PS00710">
    <property type="entry name" value="PGM_PMM"/>
    <property type="match status" value="1"/>
</dbReference>
<evidence type="ECO:0000256" key="4">
    <source>
        <dbReference type="ARBA" id="ARBA00022723"/>
    </source>
</evidence>
<feature type="domain" description="Alpha-D-phosphohexomutase alpha/beta/alpha" evidence="10">
    <location>
        <begin position="155"/>
        <end position="256"/>
    </location>
</feature>
<dbReference type="Pfam" id="PF02879">
    <property type="entry name" value="PGM_PMM_II"/>
    <property type="match status" value="1"/>
</dbReference>
<sequence>MHPRFAAVTKAYDVRGTTPDQLDATLALAFGRAYSDEVGTSDGGGTVVVGHDMRDTSPELAGAIADGVRAQGGDVVLIGLASTDMLYAASGVLDLPGVMVTASHNPAGYNGFKVCRAGARPIGLDTGLATIAEAASDLLDQPAGALRGTLTERDFLEDYAALVVSLAPVSGRRLKVVVDAGNGMAGHTASAVLDQIDAEVLPLYFELDGTFPNHEANPLDTSTLVDLQAAVREHGADLGLAFDGDADRCFVVDETGEPVAPSAITALIGTRYLAQQPGSTILHNVICSKAVPEIVTEHGGTAVRTPVGHSLIKAEMARTDAVFGGEHSGHFYFRDFYLADSGMLAALHVMGALAETDGTVSELMQSFTRYAASGEINSTVTDAAEVIDRLVQQYGDLDQDRLDGLTVTADTWWFNVRASNTEPLLRLNVEGDDEATMAKVRDEVLDLIRR</sequence>
<evidence type="ECO:0000259" key="10">
    <source>
        <dbReference type="Pfam" id="PF02879"/>
    </source>
</evidence>
<feature type="domain" description="Alpha-D-phosphohexomutase alpha/beta/alpha" evidence="11">
    <location>
        <begin position="263"/>
        <end position="370"/>
    </location>
</feature>
<accession>A0ABN2KA64</accession>
<organism evidence="12 13">
    <name type="scientific">Aeromicrobium alkaliterrae</name>
    <dbReference type="NCBI Taxonomy" id="302168"/>
    <lineage>
        <taxon>Bacteria</taxon>
        <taxon>Bacillati</taxon>
        <taxon>Actinomycetota</taxon>
        <taxon>Actinomycetes</taxon>
        <taxon>Propionibacteriales</taxon>
        <taxon>Nocardioidaceae</taxon>
        <taxon>Aeromicrobium</taxon>
    </lineage>
</organism>
<dbReference type="PANTHER" id="PTHR43771:SF1">
    <property type="entry name" value="PHOSPHOMANNOMUTASE"/>
    <property type="match status" value="1"/>
</dbReference>
<dbReference type="PANTHER" id="PTHR43771">
    <property type="entry name" value="PHOSPHOMANNOMUTASE"/>
    <property type="match status" value="1"/>
</dbReference>
<feature type="domain" description="Alpha-D-phosphohexomutase C-terminal" evidence="8">
    <location>
        <begin position="375"/>
        <end position="446"/>
    </location>
</feature>
<comment type="cofactor">
    <cofactor evidence="1">
        <name>Mg(2+)</name>
        <dbReference type="ChEBI" id="CHEBI:18420"/>
    </cofactor>
</comment>
<comment type="caution">
    <text evidence="12">The sequence shown here is derived from an EMBL/GenBank/DDBJ whole genome shotgun (WGS) entry which is preliminary data.</text>
</comment>
<dbReference type="InterPro" id="IPR005844">
    <property type="entry name" value="A-D-PHexomutase_a/b/a-I"/>
</dbReference>
<keyword evidence="6" id="KW-0413">Isomerase</keyword>
<dbReference type="InterPro" id="IPR016055">
    <property type="entry name" value="A-D-PHexomutase_a/b/a-I/II/III"/>
</dbReference>
<evidence type="ECO:0000256" key="2">
    <source>
        <dbReference type="ARBA" id="ARBA00010231"/>
    </source>
</evidence>
<dbReference type="CDD" id="cd03089">
    <property type="entry name" value="PMM_PGM"/>
    <property type="match status" value="1"/>
</dbReference>
<evidence type="ECO:0000256" key="6">
    <source>
        <dbReference type="ARBA" id="ARBA00023235"/>
    </source>
</evidence>
<dbReference type="InterPro" id="IPR005846">
    <property type="entry name" value="A-D-PHexomutase_a/b/a-III"/>
</dbReference>
<evidence type="ECO:0000259" key="11">
    <source>
        <dbReference type="Pfam" id="PF02880"/>
    </source>
</evidence>
<evidence type="ECO:0000313" key="13">
    <source>
        <dbReference type="Proteomes" id="UP001501057"/>
    </source>
</evidence>
<evidence type="ECO:0000256" key="5">
    <source>
        <dbReference type="ARBA" id="ARBA00022842"/>
    </source>
</evidence>
<dbReference type="Gene3D" id="3.30.310.50">
    <property type="entry name" value="Alpha-D-phosphohexomutase, C-terminal domain"/>
    <property type="match status" value="1"/>
</dbReference>
<keyword evidence="13" id="KW-1185">Reference proteome</keyword>
<dbReference type="InterPro" id="IPR005845">
    <property type="entry name" value="A-D-PHexomutase_a/b/a-II"/>
</dbReference>
<feature type="domain" description="Alpha-D-phosphohexomutase alpha/beta/alpha" evidence="9">
    <location>
        <begin position="9"/>
        <end position="126"/>
    </location>
</feature>
<evidence type="ECO:0000259" key="8">
    <source>
        <dbReference type="Pfam" id="PF00408"/>
    </source>
</evidence>
<gene>
    <name evidence="12" type="ORF">GCM10009710_34130</name>
</gene>
<dbReference type="SUPFAM" id="SSF55957">
    <property type="entry name" value="Phosphoglucomutase, C-terminal domain"/>
    <property type="match status" value="1"/>
</dbReference>
<evidence type="ECO:0000256" key="7">
    <source>
        <dbReference type="RuleBase" id="RU004326"/>
    </source>
</evidence>
<dbReference type="SUPFAM" id="SSF53738">
    <property type="entry name" value="Phosphoglucomutase, first 3 domains"/>
    <property type="match status" value="3"/>
</dbReference>
<dbReference type="InterPro" id="IPR005843">
    <property type="entry name" value="A-D-PHexomutase_C"/>
</dbReference>
<evidence type="ECO:0000259" key="9">
    <source>
        <dbReference type="Pfam" id="PF02878"/>
    </source>
</evidence>
<dbReference type="Pfam" id="PF02880">
    <property type="entry name" value="PGM_PMM_III"/>
    <property type="match status" value="1"/>
</dbReference>
<dbReference type="RefSeq" id="WP_344203832.1">
    <property type="nucleotide sequence ID" value="NZ_BAAAME010000010.1"/>
</dbReference>
<evidence type="ECO:0000256" key="3">
    <source>
        <dbReference type="ARBA" id="ARBA00022553"/>
    </source>
</evidence>
<evidence type="ECO:0000256" key="1">
    <source>
        <dbReference type="ARBA" id="ARBA00001946"/>
    </source>
</evidence>
<reference evidence="12 13" key="1">
    <citation type="journal article" date="2019" name="Int. J. Syst. Evol. Microbiol.">
        <title>The Global Catalogue of Microorganisms (GCM) 10K type strain sequencing project: providing services to taxonomists for standard genome sequencing and annotation.</title>
        <authorList>
            <consortium name="The Broad Institute Genomics Platform"/>
            <consortium name="The Broad Institute Genome Sequencing Center for Infectious Disease"/>
            <person name="Wu L."/>
            <person name="Ma J."/>
        </authorList>
    </citation>
    <scope>NUCLEOTIDE SEQUENCE [LARGE SCALE GENOMIC DNA]</scope>
    <source>
        <strain evidence="12 13">JCM 13518</strain>
    </source>
</reference>
<evidence type="ECO:0000313" key="12">
    <source>
        <dbReference type="EMBL" id="GAA1751608.1"/>
    </source>
</evidence>